<name>A0AAU8MJI1_9CAUD</name>
<dbReference type="EMBL" id="PP965494">
    <property type="protein sequence ID" value="XCN99992.1"/>
    <property type="molecule type" value="Genomic_DNA"/>
</dbReference>
<accession>A0AAU8MJI1</accession>
<organism evidence="1">
    <name type="scientific">Geladintestivirus 4</name>
    <dbReference type="NCBI Taxonomy" id="3233136"/>
    <lineage>
        <taxon>Viruses</taxon>
        <taxon>Duplodnaviria</taxon>
        <taxon>Heunggongvirae</taxon>
        <taxon>Uroviricota</taxon>
        <taxon>Caudoviricetes</taxon>
        <taxon>Crassvirales</taxon>
    </lineage>
</organism>
<sequence>MIIAQTQSIVGCGSFPLMLPSLRCQALPK</sequence>
<evidence type="ECO:0000313" key="1">
    <source>
        <dbReference type="EMBL" id="XCN99992.1"/>
    </source>
</evidence>
<reference evidence="1" key="1">
    <citation type="submission" date="2024-06" db="EMBL/GenBank/DDBJ databases">
        <title>Intestivirid acquisition increases across infancy in a wild primate population.</title>
        <authorList>
            <person name="Schneider-Creas I.A."/>
            <person name="Moya I.L."/>
            <person name="Chiou K.L."/>
            <person name="Baniel A."/>
            <person name="Azanaw Haile A."/>
            <person name="Kebede F."/>
            <person name="Abebe B."/>
            <person name="Snyder-Mackler N."/>
            <person name="Varsani A."/>
        </authorList>
    </citation>
    <scope>NUCLEOTIDE SEQUENCE</scope>
    <source>
        <strain evidence="1">Int_RNL_2017_0055_MCB</strain>
    </source>
</reference>
<protein>
    <submittedName>
        <fullName evidence="1">Uncharacterized protein</fullName>
    </submittedName>
</protein>
<proteinExistence type="predicted"/>